<sequence>MPAVARSRRAEIRREAAAIRSRGQQCGWGVHRTLTAIRATLPEVSALEGWRLALGWSRAQTIVRIAALYRSDGLRSPALSESMLCRWEHDLHERPGDEYTVMLCRVYSARPEQLGLDRPGDPFTARAQPRAVIRYGRQAPQPQKWVEPMTTAAGLPAVRESLSLALLADPTGSTTVGDLAEAAVEHYALHYSKHPPQILFDEIHAARGLLGEPLAAATAGADAPGARELRRSIGYLSALLGNLALHLDDRPGARAHLATAYAYGQRTGDLRLTAWTCGARSMVALADHQLDAAAQHAERALTLAPPGLPRAQIHSWARLPVLAQQGRERDADQALAAALDELETDRLGDAPGRFGFDDAERILHEAEAHLALGRSGQAARAAEASAAQKTDGTPGWAAATLVLARAEATDRPGDAAQRALDVLDRVPPARLRSTARRRLTQLDTALTTTSGAGISDLRERLRALPAPVDAHGREATSPGQTGE</sequence>
<dbReference type="RefSeq" id="WP_331789823.1">
    <property type="nucleotide sequence ID" value="NZ_JAVFKM010000034.1"/>
</dbReference>
<reference evidence="2 3" key="1">
    <citation type="submission" date="2023-08" db="EMBL/GenBank/DDBJ databases">
        <authorList>
            <person name="Sharma P."/>
            <person name="Verma V."/>
            <person name="Mohan M.K."/>
            <person name="Dubey A.K."/>
        </authorList>
    </citation>
    <scope>NUCLEOTIDE SEQUENCE [LARGE SCALE GENOMIC DNA]</scope>
    <source>
        <strain evidence="2 3">ADP4</strain>
    </source>
</reference>
<dbReference type="EMBL" id="JAVFKM010000034">
    <property type="protein sequence ID" value="MEF3118912.1"/>
    <property type="molecule type" value="Genomic_DNA"/>
</dbReference>
<dbReference type="Proteomes" id="UP001348265">
    <property type="component" value="Unassembled WGS sequence"/>
</dbReference>
<dbReference type="Gene3D" id="1.25.40.10">
    <property type="entry name" value="Tetratricopeptide repeat domain"/>
    <property type="match status" value="1"/>
</dbReference>
<accession>A0ABU7X626</accession>
<organism evidence="2 3">
    <name type="scientific">Streptomyces chrestomyceticus</name>
    <dbReference type="NCBI Taxonomy" id="68185"/>
    <lineage>
        <taxon>Bacteria</taxon>
        <taxon>Bacillati</taxon>
        <taxon>Actinomycetota</taxon>
        <taxon>Actinomycetes</taxon>
        <taxon>Kitasatosporales</taxon>
        <taxon>Streptomycetaceae</taxon>
        <taxon>Streptomyces</taxon>
    </lineage>
</organism>
<proteinExistence type="predicted"/>
<evidence type="ECO:0000313" key="3">
    <source>
        <dbReference type="Proteomes" id="UP001348265"/>
    </source>
</evidence>
<name>A0ABU7X626_9ACTN</name>
<keyword evidence="3" id="KW-1185">Reference proteome</keyword>
<feature type="region of interest" description="Disordered" evidence="1">
    <location>
        <begin position="464"/>
        <end position="483"/>
    </location>
</feature>
<dbReference type="InterPro" id="IPR011990">
    <property type="entry name" value="TPR-like_helical_dom_sf"/>
</dbReference>
<protein>
    <submittedName>
        <fullName evidence="2">Twin-arginine translocation pathway signal</fullName>
    </submittedName>
</protein>
<comment type="caution">
    <text evidence="2">The sequence shown here is derived from an EMBL/GenBank/DDBJ whole genome shotgun (WGS) entry which is preliminary data.</text>
</comment>
<evidence type="ECO:0000256" key="1">
    <source>
        <dbReference type="SAM" id="MobiDB-lite"/>
    </source>
</evidence>
<evidence type="ECO:0000313" key="2">
    <source>
        <dbReference type="EMBL" id="MEF3118912.1"/>
    </source>
</evidence>
<gene>
    <name evidence="2" type="ORF">RB636_37765</name>
</gene>